<feature type="transmembrane region" description="Helical" evidence="5">
    <location>
        <begin position="397"/>
        <end position="421"/>
    </location>
</feature>
<organism evidence="7 8">
    <name type="scientific">Schizopora paradoxa</name>
    <dbReference type="NCBI Taxonomy" id="27342"/>
    <lineage>
        <taxon>Eukaryota</taxon>
        <taxon>Fungi</taxon>
        <taxon>Dikarya</taxon>
        <taxon>Basidiomycota</taxon>
        <taxon>Agaricomycotina</taxon>
        <taxon>Agaricomycetes</taxon>
        <taxon>Hymenochaetales</taxon>
        <taxon>Schizoporaceae</taxon>
        <taxon>Schizopora</taxon>
    </lineage>
</organism>
<dbReference type="InterPro" id="IPR020846">
    <property type="entry name" value="MFS_dom"/>
</dbReference>
<feature type="transmembrane region" description="Helical" evidence="5">
    <location>
        <begin position="298"/>
        <end position="318"/>
    </location>
</feature>
<feature type="transmembrane region" description="Helical" evidence="5">
    <location>
        <begin position="433"/>
        <end position="456"/>
    </location>
</feature>
<feature type="domain" description="Major facilitator superfamily (MFS) profile" evidence="6">
    <location>
        <begin position="25"/>
        <end position="457"/>
    </location>
</feature>
<dbReference type="EMBL" id="KQ085962">
    <property type="protein sequence ID" value="KLO13307.1"/>
    <property type="molecule type" value="Genomic_DNA"/>
</dbReference>
<dbReference type="STRING" id="27342.A0A0H2RNW5"/>
<keyword evidence="4 5" id="KW-0472">Membrane</keyword>
<evidence type="ECO:0000259" key="6">
    <source>
        <dbReference type="PROSITE" id="PS50850"/>
    </source>
</evidence>
<evidence type="ECO:0000313" key="7">
    <source>
        <dbReference type="EMBL" id="KLO13307.1"/>
    </source>
</evidence>
<name>A0A0H2RNW5_9AGAM</name>
<protein>
    <submittedName>
        <fullName evidence="7">MFS general substrate transporter</fullName>
    </submittedName>
</protein>
<sequence>MDQVDDWTNDSQNPNNWPFWKRGSIVGISLSFTMLATMSSSIVAPVLPQIATEFGIHSITLNNMVFSIFTLALSFGPLVFHPLSEVFGRLWVFHTGAFLLVVFNIACAYAPSTATLIIFRFLAGLGGSAMHVSTAILVDVFHRHRRMVASSTSTIAIFIGSSVGPVIGGKITEEIGLKWIFLVPGIACGVMGILGAVLLRETYAPLLRHRKYRKQRLDAEQHLQLFGDFDKPVIHFKRVMKHALIRPFKIPFTHFMCSVLLLYVGLSNTFHPGIYYLMLATFPVVFQGVYSFSASETGLAYLGPSAGIFLSVGSVVFLHRIFGHLPRKASSGTKGDPRILMLLCTALTVPVGLFIYGWTVQARIHFIAPIIGAGYFTFTMAAIFLPVQYYLVDVITVLHPASGMAAVSITRFTFGFAFPLFGQQMLDNMGNGAGYSMLAGLTIILGIIIPSIAYFFDGSKGIRLFSMPVSRTIIDTTE</sequence>
<dbReference type="PROSITE" id="PS50850">
    <property type="entry name" value="MFS"/>
    <property type="match status" value="1"/>
</dbReference>
<feature type="transmembrane region" description="Helical" evidence="5">
    <location>
        <begin position="364"/>
        <end position="385"/>
    </location>
</feature>
<proteinExistence type="predicted"/>
<reference evidence="7 8" key="1">
    <citation type="submission" date="2015-04" db="EMBL/GenBank/DDBJ databases">
        <title>Complete genome sequence of Schizopora paradoxa KUC8140, a cosmopolitan wood degrader in East Asia.</title>
        <authorList>
            <consortium name="DOE Joint Genome Institute"/>
            <person name="Min B."/>
            <person name="Park H."/>
            <person name="Jang Y."/>
            <person name="Kim J.-J."/>
            <person name="Kim K.H."/>
            <person name="Pangilinan J."/>
            <person name="Lipzen A."/>
            <person name="Riley R."/>
            <person name="Grigoriev I.V."/>
            <person name="Spatafora J.W."/>
            <person name="Choi I.-G."/>
        </authorList>
    </citation>
    <scope>NUCLEOTIDE SEQUENCE [LARGE SCALE GENOMIC DNA]</scope>
    <source>
        <strain evidence="7 8">KUC8140</strain>
    </source>
</reference>
<dbReference type="GO" id="GO:0005886">
    <property type="term" value="C:plasma membrane"/>
    <property type="evidence" value="ECO:0007669"/>
    <property type="project" value="TreeGrafter"/>
</dbReference>
<keyword evidence="3 5" id="KW-1133">Transmembrane helix</keyword>
<keyword evidence="2 5" id="KW-0812">Transmembrane</keyword>
<gene>
    <name evidence="7" type="ORF">SCHPADRAFT_969911</name>
</gene>
<dbReference type="PANTHER" id="PTHR23502">
    <property type="entry name" value="MAJOR FACILITATOR SUPERFAMILY"/>
    <property type="match status" value="1"/>
</dbReference>
<evidence type="ECO:0000256" key="1">
    <source>
        <dbReference type="ARBA" id="ARBA00004141"/>
    </source>
</evidence>
<feature type="transmembrane region" description="Helical" evidence="5">
    <location>
        <begin position="273"/>
        <end position="292"/>
    </location>
</feature>
<evidence type="ECO:0000256" key="5">
    <source>
        <dbReference type="SAM" id="Phobius"/>
    </source>
</evidence>
<feature type="transmembrane region" description="Helical" evidence="5">
    <location>
        <begin position="117"/>
        <end position="141"/>
    </location>
</feature>
<dbReference type="Gene3D" id="1.20.1250.20">
    <property type="entry name" value="MFS general substrate transporter like domains"/>
    <property type="match status" value="1"/>
</dbReference>
<evidence type="ECO:0000256" key="3">
    <source>
        <dbReference type="ARBA" id="ARBA00022989"/>
    </source>
</evidence>
<dbReference type="InParanoid" id="A0A0H2RNW5"/>
<dbReference type="Proteomes" id="UP000053477">
    <property type="component" value="Unassembled WGS sequence"/>
</dbReference>
<feature type="transmembrane region" description="Helical" evidence="5">
    <location>
        <begin position="25"/>
        <end position="47"/>
    </location>
</feature>
<evidence type="ECO:0000313" key="8">
    <source>
        <dbReference type="Proteomes" id="UP000053477"/>
    </source>
</evidence>
<dbReference type="SUPFAM" id="SSF103473">
    <property type="entry name" value="MFS general substrate transporter"/>
    <property type="match status" value="1"/>
</dbReference>
<dbReference type="OrthoDB" id="6770063at2759"/>
<feature type="transmembrane region" description="Helical" evidence="5">
    <location>
        <begin position="59"/>
        <end position="79"/>
    </location>
</feature>
<dbReference type="GO" id="GO:0022857">
    <property type="term" value="F:transmembrane transporter activity"/>
    <property type="evidence" value="ECO:0007669"/>
    <property type="project" value="InterPro"/>
</dbReference>
<dbReference type="Pfam" id="PF07690">
    <property type="entry name" value="MFS_1"/>
    <property type="match status" value="1"/>
</dbReference>
<dbReference type="AlphaFoldDB" id="A0A0H2RNW5"/>
<feature type="transmembrane region" description="Helical" evidence="5">
    <location>
        <begin position="339"/>
        <end position="358"/>
    </location>
</feature>
<accession>A0A0H2RNW5</accession>
<evidence type="ECO:0000256" key="2">
    <source>
        <dbReference type="ARBA" id="ARBA00022692"/>
    </source>
</evidence>
<dbReference type="InterPro" id="IPR036259">
    <property type="entry name" value="MFS_trans_sf"/>
</dbReference>
<feature type="transmembrane region" description="Helical" evidence="5">
    <location>
        <begin position="248"/>
        <end position="266"/>
    </location>
</feature>
<evidence type="ECO:0000256" key="4">
    <source>
        <dbReference type="ARBA" id="ARBA00023136"/>
    </source>
</evidence>
<feature type="transmembrane region" description="Helical" evidence="5">
    <location>
        <begin position="179"/>
        <end position="199"/>
    </location>
</feature>
<feature type="transmembrane region" description="Helical" evidence="5">
    <location>
        <begin position="91"/>
        <end position="110"/>
    </location>
</feature>
<comment type="subcellular location">
    <subcellularLocation>
        <location evidence="1">Membrane</location>
        <topology evidence="1">Multi-pass membrane protein</topology>
    </subcellularLocation>
</comment>
<keyword evidence="8" id="KW-1185">Reference proteome</keyword>
<dbReference type="PANTHER" id="PTHR23502:SF60">
    <property type="entry name" value="MAJOR FACILITATOR SUPERFAMILY (MFS) PROFILE DOMAIN-CONTAINING PROTEIN-RELATED"/>
    <property type="match status" value="1"/>
</dbReference>
<feature type="transmembrane region" description="Helical" evidence="5">
    <location>
        <begin position="147"/>
        <end position="167"/>
    </location>
</feature>
<dbReference type="InterPro" id="IPR011701">
    <property type="entry name" value="MFS"/>
</dbReference>